<feature type="transmembrane region" description="Helical" evidence="9">
    <location>
        <begin position="163"/>
        <end position="182"/>
    </location>
</feature>
<dbReference type="Pfam" id="PF00528">
    <property type="entry name" value="BPD_transp_1"/>
    <property type="match status" value="1"/>
</dbReference>
<dbReference type="Proteomes" id="UP000249493">
    <property type="component" value="Unassembled WGS sequence"/>
</dbReference>
<feature type="transmembrane region" description="Helical" evidence="9">
    <location>
        <begin position="99"/>
        <end position="121"/>
    </location>
</feature>
<dbReference type="InterPro" id="IPR010065">
    <property type="entry name" value="AA_ABC_transptr_permease_3TM"/>
</dbReference>
<dbReference type="InterPro" id="IPR035906">
    <property type="entry name" value="MetI-like_sf"/>
</dbReference>
<proteinExistence type="inferred from homology"/>
<evidence type="ECO:0000256" key="8">
    <source>
        <dbReference type="ARBA" id="ARBA00023136"/>
    </source>
</evidence>
<evidence type="ECO:0000256" key="4">
    <source>
        <dbReference type="ARBA" id="ARBA00022475"/>
    </source>
</evidence>
<name>A0A327NEC8_PSEFL</name>
<keyword evidence="6" id="KW-0029">Amino-acid transport</keyword>
<reference evidence="11 12" key="1">
    <citation type="submission" date="2018-06" db="EMBL/GenBank/DDBJ databases">
        <authorList>
            <person name="Zhirakovskaya E."/>
        </authorList>
    </citation>
    <scope>NUCLEOTIDE SEQUENCE [LARGE SCALE GENOMIC DNA]</scope>
    <source>
        <strain evidence="11 12">LY3</strain>
    </source>
</reference>
<keyword evidence="3 9" id="KW-0813">Transport</keyword>
<feature type="transmembrane region" description="Helical" evidence="9">
    <location>
        <begin position="28"/>
        <end position="52"/>
    </location>
</feature>
<gene>
    <name evidence="11" type="ORF">DOZ80_02800</name>
</gene>
<feature type="transmembrane region" description="Helical" evidence="9">
    <location>
        <begin position="64"/>
        <end position="87"/>
    </location>
</feature>
<evidence type="ECO:0000313" key="12">
    <source>
        <dbReference type="Proteomes" id="UP000249493"/>
    </source>
</evidence>
<evidence type="ECO:0000256" key="5">
    <source>
        <dbReference type="ARBA" id="ARBA00022692"/>
    </source>
</evidence>
<dbReference type="PANTHER" id="PTHR30614">
    <property type="entry name" value="MEMBRANE COMPONENT OF AMINO ACID ABC TRANSPORTER"/>
    <property type="match status" value="1"/>
</dbReference>
<dbReference type="AlphaFoldDB" id="A0A327NEC8"/>
<feature type="domain" description="ABC transmembrane type-1" evidence="10">
    <location>
        <begin position="28"/>
        <end position="221"/>
    </location>
</feature>
<comment type="subcellular location">
    <subcellularLocation>
        <location evidence="1">Cell inner membrane</location>
        <topology evidence="1">Multi-pass membrane protein</topology>
    </subcellularLocation>
    <subcellularLocation>
        <location evidence="9">Cell membrane</location>
        <topology evidence="9">Multi-pass membrane protein</topology>
    </subcellularLocation>
</comment>
<dbReference type="InterPro" id="IPR000515">
    <property type="entry name" value="MetI-like"/>
</dbReference>
<evidence type="ECO:0000313" key="11">
    <source>
        <dbReference type="EMBL" id="RAI72486.1"/>
    </source>
</evidence>
<evidence type="ECO:0000256" key="7">
    <source>
        <dbReference type="ARBA" id="ARBA00022989"/>
    </source>
</evidence>
<dbReference type="InterPro" id="IPR043429">
    <property type="entry name" value="ArtM/GltK/GlnP/TcyL/YhdX-like"/>
</dbReference>
<dbReference type="SUPFAM" id="SSF161098">
    <property type="entry name" value="MetI-like"/>
    <property type="match status" value="1"/>
</dbReference>
<organism evidence="11 12">
    <name type="scientific">Pseudomonas fluorescens</name>
    <dbReference type="NCBI Taxonomy" id="294"/>
    <lineage>
        <taxon>Bacteria</taxon>
        <taxon>Pseudomonadati</taxon>
        <taxon>Pseudomonadota</taxon>
        <taxon>Gammaproteobacteria</taxon>
        <taxon>Pseudomonadales</taxon>
        <taxon>Pseudomonadaceae</taxon>
        <taxon>Pseudomonas</taxon>
    </lineage>
</organism>
<comment type="similarity">
    <text evidence="2">Belongs to the binding-protein-dependent transport system permease family. HisMQ subfamily.</text>
</comment>
<comment type="caution">
    <text evidence="11">The sequence shown here is derived from an EMBL/GenBank/DDBJ whole genome shotgun (WGS) entry which is preliminary data.</text>
</comment>
<dbReference type="CDD" id="cd06261">
    <property type="entry name" value="TM_PBP2"/>
    <property type="match status" value="1"/>
</dbReference>
<dbReference type="GO" id="GO:0015184">
    <property type="term" value="F:L-cystine transmembrane transporter activity"/>
    <property type="evidence" value="ECO:0007669"/>
    <property type="project" value="TreeGrafter"/>
</dbReference>
<dbReference type="EMBL" id="QLIN01000001">
    <property type="protein sequence ID" value="RAI72486.1"/>
    <property type="molecule type" value="Genomic_DNA"/>
</dbReference>
<feature type="transmembrane region" description="Helical" evidence="9">
    <location>
        <begin position="202"/>
        <end position="220"/>
    </location>
</feature>
<dbReference type="GO" id="GO:0043190">
    <property type="term" value="C:ATP-binding cassette (ABC) transporter complex"/>
    <property type="evidence" value="ECO:0007669"/>
    <property type="project" value="InterPro"/>
</dbReference>
<keyword evidence="8 9" id="KW-0472">Membrane</keyword>
<keyword evidence="5 9" id="KW-0812">Transmembrane</keyword>
<keyword evidence="7 9" id="KW-1133">Transmembrane helix</keyword>
<dbReference type="Gene3D" id="1.10.3720.10">
    <property type="entry name" value="MetI-like"/>
    <property type="match status" value="1"/>
</dbReference>
<evidence type="ECO:0000256" key="6">
    <source>
        <dbReference type="ARBA" id="ARBA00022970"/>
    </source>
</evidence>
<evidence type="ECO:0000259" key="10">
    <source>
        <dbReference type="PROSITE" id="PS50928"/>
    </source>
</evidence>
<dbReference type="PANTHER" id="PTHR30614:SF0">
    <property type="entry name" value="L-CYSTINE TRANSPORT SYSTEM PERMEASE PROTEIN TCYL"/>
    <property type="match status" value="1"/>
</dbReference>
<evidence type="ECO:0000256" key="9">
    <source>
        <dbReference type="RuleBase" id="RU363032"/>
    </source>
</evidence>
<protein>
    <recommendedName>
        <fullName evidence="10">ABC transmembrane type-1 domain-containing protein</fullName>
    </recommendedName>
</protein>
<evidence type="ECO:0000256" key="1">
    <source>
        <dbReference type="ARBA" id="ARBA00004429"/>
    </source>
</evidence>
<dbReference type="PROSITE" id="PS50928">
    <property type="entry name" value="ABC_TM1"/>
    <property type="match status" value="1"/>
</dbReference>
<accession>A0A327NEC8</accession>
<evidence type="ECO:0000256" key="3">
    <source>
        <dbReference type="ARBA" id="ARBA00022448"/>
    </source>
</evidence>
<evidence type="ECO:0000256" key="2">
    <source>
        <dbReference type="ARBA" id="ARBA00010072"/>
    </source>
</evidence>
<keyword evidence="4" id="KW-1003">Cell membrane</keyword>
<dbReference type="NCBIfam" id="TIGR01726">
    <property type="entry name" value="HEQRo_perm_3TM"/>
    <property type="match status" value="1"/>
</dbReference>
<sequence>MSRLTPKICRGLIVNTTIDYLPYLFQGVYYSVGLGALSFACAALVGLFLAVIRDKASFVGKSLINTYVSVFRAMPELLTILLTYYGSVALSHYTGLPELSPFAAALLAFSVQIGSYACQIFSDAYRALPRGLMEAAHAIGMPEYLVNFRIAIPLMLRLAAPSLGNLLLVVIKLTAISSAIGVVELTRRAQIVAGATHDPLTVFGYAAVIYLVVLAVLTFLQRRLETAKQI</sequence>